<evidence type="ECO:0000256" key="10">
    <source>
        <dbReference type="SAM" id="MobiDB-lite"/>
    </source>
</evidence>
<dbReference type="PROSITE" id="PS51907">
    <property type="entry name" value="ZF_UBZ3"/>
    <property type="match status" value="1"/>
</dbReference>
<dbReference type="GO" id="GO:0035861">
    <property type="term" value="C:site of double-strand break"/>
    <property type="evidence" value="ECO:0007669"/>
    <property type="project" value="TreeGrafter"/>
</dbReference>
<reference evidence="13 14" key="1">
    <citation type="submission" date="2015-06" db="EMBL/GenBank/DDBJ databases">
        <title>Expansion of signal transduction pathways in fungi by whole-genome duplication.</title>
        <authorList>
            <consortium name="DOE Joint Genome Institute"/>
            <person name="Corrochano L.M."/>
            <person name="Kuo A."/>
            <person name="Marcet-Houben M."/>
            <person name="Polaino S."/>
            <person name="Salamov A."/>
            <person name="Villalobos J.M."/>
            <person name="Alvarez M.I."/>
            <person name="Avalos J."/>
            <person name="Benito E.P."/>
            <person name="Benoit I."/>
            <person name="Burger G."/>
            <person name="Camino L.P."/>
            <person name="Canovas D."/>
            <person name="Cerda-Olmedo E."/>
            <person name="Cheng J.-F."/>
            <person name="Dominguez A."/>
            <person name="Elias M."/>
            <person name="Eslava A.P."/>
            <person name="Glaser F."/>
            <person name="Grimwood J."/>
            <person name="Gutierrez G."/>
            <person name="Heitman J."/>
            <person name="Henrissat B."/>
            <person name="Iturriaga E.A."/>
            <person name="Lang B.F."/>
            <person name="Lavin J.L."/>
            <person name="Lee S."/>
            <person name="Li W."/>
            <person name="Lindquist E."/>
            <person name="Lopez-Garcia S."/>
            <person name="Luque E.M."/>
            <person name="Marcos A.T."/>
            <person name="Martin J."/>
            <person name="Mccluskey K."/>
            <person name="Medina H.R."/>
            <person name="Miralles-Duran A."/>
            <person name="Miyazaki A."/>
            <person name="Munoz-Torres E."/>
            <person name="Oguiza J.A."/>
            <person name="Ohm R."/>
            <person name="Olmedo M."/>
            <person name="Orejas M."/>
            <person name="Ortiz-Castellanos L."/>
            <person name="Pisabarro A.G."/>
            <person name="Rodriguez-Romero J."/>
            <person name="Ruiz-Herrera J."/>
            <person name="Ruiz-Vazquez R."/>
            <person name="Sanz C."/>
            <person name="Schackwitz W."/>
            <person name="Schmutz J."/>
            <person name="Shahriari M."/>
            <person name="Shelest E."/>
            <person name="Silva-Franco F."/>
            <person name="Soanes D."/>
            <person name="Syed K."/>
            <person name="Tagua V.G."/>
            <person name="Talbot N.J."/>
            <person name="Thon M."/>
            <person name="De Vries R.P."/>
            <person name="Wiebenga A."/>
            <person name="Yadav J.S."/>
            <person name="Braun E.L."/>
            <person name="Baker S."/>
            <person name="Garre V."/>
            <person name="Horwitz B."/>
            <person name="Torres-Martinez S."/>
            <person name="Idnurm A."/>
            <person name="Herrera-Estrella A."/>
            <person name="Gabaldon T."/>
            <person name="Grigoriev I.V."/>
        </authorList>
    </citation>
    <scope>NUCLEOTIDE SEQUENCE [LARGE SCALE GENOMIC DNA]</scope>
    <source>
        <strain evidence="13 14">CBS 277.49</strain>
    </source>
</reference>
<keyword evidence="7" id="KW-0234">DNA repair</keyword>
<sequence>MACPCKKDNTCSCANAGECKCGADCACENCKAKQEHKDTCACKASGKDCFYCQVEQVRRGIPFDTPAAVQQWHGLIAGTILTKAPLRKHTSLTHASVNYAAREKGIKKMTNVTEARKLCPEIQLLHVATYAEHDTEPKYYDNPDRNTHKVSLDAYRNASREIFKIFHKHCDKIQKIGTDEGFMDVTEKVNQRLIERYINRMPELLDRLQDEECGVYVDWDKLGYIIESKEEEQRRLNPDIDSPENEHWNPTTWRDLQMSLGAELAAEIRQEVYDKLSYFCSAGIAHYKVVAKLCSNKNKPNKQTVLRESARLDFMRETPFNKIRNLGGKLGNEVVEDLSIQNASELWDHSMESLQKIFGQSTGAFLYNICRGIDHEEVLPSKAPKSLMAAKTFTKPIAGPQDLQKWFTILAAELHRRIMQHYEEYGTWPKAITLRYATVSHSSYRSKGLGTLYRDDMKTHEILAKKFAHVYNSMEDGYPCIGLDLMASNLSFDESVKSHTINRFFTKSKDTSAHSANGIEEQLLKQAANTDSSKSGSSNKTQGGLFSRHNAQEQQQGETYLCDKCNQHVSIASVEEHSDYHFAMDLMNEERQQLQQNRSSSSPSSTTTTPPSSASKKRKSQPKRLSEDDRKQKRSLFFQPKRAP</sequence>
<dbReference type="FunFam" id="1.10.150.20:FF:000014">
    <property type="entry name" value="Polymerase (DNA directed), eta"/>
    <property type="match status" value="1"/>
</dbReference>
<dbReference type="InterPro" id="IPR036775">
    <property type="entry name" value="DNA_pol_Y-fam_lit_finger_sf"/>
</dbReference>
<dbReference type="Proteomes" id="UP000077051">
    <property type="component" value="Unassembled WGS sequence"/>
</dbReference>
<dbReference type="Gene3D" id="1.10.150.20">
    <property type="entry name" value="5' to 3' exonuclease, C-terminal subdomain"/>
    <property type="match status" value="1"/>
</dbReference>
<comment type="subcellular location">
    <subcellularLocation>
        <location evidence="1">Nucleus</location>
    </subcellularLocation>
</comment>
<dbReference type="InterPro" id="IPR017961">
    <property type="entry name" value="DNA_pol_Y-fam_little_finger"/>
</dbReference>
<dbReference type="VEuPathDB" id="FungiDB:MUCCIDRAFT_107836"/>
<feature type="domain" description="UmuC" evidence="11">
    <location>
        <begin position="48"/>
        <end position="327"/>
    </location>
</feature>
<evidence type="ECO:0000313" key="13">
    <source>
        <dbReference type="EMBL" id="OAD07234.1"/>
    </source>
</evidence>
<keyword evidence="5" id="KW-0863">Zinc-finger</keyword>
<proteinExistence type="predicted"/>
<keyword evidence="4" id="KW-0227">DNA damage</keyword>
<dbReference type="Pfam" id="PF11799">
    <property type="entry name" value="IMS_C"/>
    <property type="match status" value="1"/>
</dbReference>
<dbReference type="PANTHER" id="PTHR45873">
    <property type="entry name" value="DNA POLYMERASE ETA"/>
    <property type="match status" value="1"/>
</dbReference>
<evidence type="ECO:0000256" key="4">
    <source>
        <dbReference type="ARBA" id="ARBA00022763"/>
    </source>
</evidence>
<dbReference type="PIRSF" id="PIRSF036603">
    <property type="entry name" value="DPol_eta"/>
    <property type="match status" value="1"/>
</dbReference>
<dbReference type="GO" id="GO:0003684">
    <property type="term" value="F:damaged DNA binding"/>
    <property type="evidence" value="ECO:0007669"/>
    <property type="project" value="InterPro"/>
</dbReference>
<keyword evidence="3" id="KW-0479">Metal-binding</keyword>
<dbReference type="Pfam" id="PF18439">
    <property type="entry name" value="zf_UBZ"/>
    <property type="match status" value="1"/>
</dbReference>
<dbReference type="SUPFAM" id="SSF100879">
    <property type="entry name" value="Lesion bypass DNA polymerase (Y-family), little finger domain"/>
    <property type="match status" value="1"/>
</dbReference>
<comment type="caution">
    <text evidence="13">The sequence shown here is derived from an EMBL/GenBank/DDBJ whole genome shotgun (WGS) entry which is preliminary data.</text>
</comment>
<feature type="region of interest" description="Disordered" evidence="10">
    <location>
        <begin position="526"/>
        <end position="545"/>
    </location>
</feature>
<keyword evidence="14" id="KW-1185">Reference proteome</keyword>
<feature type="compositionally biased region" description="Polar residues" evidence="10">
    <location>
        <begin position="527"/>
        <end position="544"/>
    </location>
</feature>
<dbReference type="PROSITE" id="PS50173">
    <property type="entry name" value="UMUC"/>
    <property type="match status" value="1"/>
</dbReference>
<organism evidence="13 14">
    <name type="scientific">Mucor lusitanicus CBS 277.49</name>
    <dbReference type="NCBI Taxonomy" id="747725"/>
    <lineage>
        <taxon>Eukaryota</taxon>
        <taxon>Fungi</taxon>
        <taxon>Fungi incertae sedis</taxon>
        <taxon>Mucoromycota</taxon>
        <taxon>Mucoromycotina</taxon>
        <taxon>Mucoromycetes</taxon>
        <taxon>Mucorales</taxon>
        <taxon>Mucorineae</taxon>
        <taxon>Mucoraceae</taxon>
        <taxon>Mucor</taxon>
    </lineage>
</organism>
<evidence type="ECO:0000256" key="2">
    <source>
        <dbReference type="ARBA" id="ARBA00022679"/>
    </source>
</evidence>
<dbReference type="PANTHER" id="PTHR45873:SF1">
    <property type="entry name" value="DNA POLYMERASE ETA"/>
    <property type="match status" value="1"/>
</dbReference>
<dbReference type="InterPro" id="IPR001126">
    <property type="entry name" value="UmuC"/>
</dbReference>
<evidence type="ECO:0000256" key="7">
    <source>
        <dbReference type="ARBA" id="ARBA00023204"/>
    </source>
</evidence>
<feature type="domain" description="UBZ3-type" evidence="12">
    <location>
        <begin position="555"/>
        <end position="589"/>
    </location>
</feature>
<keyword evidence="2" id="KW-0808">Transferase</keyword>
<dbReference type="InterPro" id="IPR052230">
    <property type="entry name" value="DNA_polymerase_eta"/>
</dbReference>
<dbReference type="InterPro" id="IPR043128">
    <property type="entry name" value="Rev_trsase/Diguanyl_cyclase"/>
</dbReference>
<gene>
    <name evidence="13" type="ORF">MUCCIDRAFT_107836</name>
</gene>
<keyword evidence="6" id="KW-0862">Zinc</keyword>
<dbReference type="Pfam" id="PF21704">
    <property type="entry name" value="POLH-Rev1_HhH"/>
    <property type="match status" value="1"/>
</dbReference>
<dbReference type="AlphaFoldDB" id="A0A168P6B0"/>
<evidence type="ECO:0000256" key="9">
    <source>
        <dbReference type="ARBA" id="ARBA00044975"/>
    </source>
</evidence>
<dbReference type="SUPFAM" id="SSF56672">
    <property type="entry name" value="DNA/RNA polymerases"/>
    <property type="match status" value="1"/>
</dbReference>
<dbReference type="GO" id="GO:0042276">
    <property type="term" value="P:error-prone translesion synthesis"/>
    <property type="evidence" value="ECO:0007669"/>
    <property type="project" value="TreeGrafter"/>
</dbReference>
<evidence type="ECO:0000256" key="5">
    <source>
        <dbReference type="ARBA" id="ARBA00022771"/>
    </source>
</evidence>
<dbReference type="GO" id="GO:0006281">
    <property type="term" value="P:DNA repair"/>
    <property type="evidence" value="ECO:0007669"/>
    <property type="project" value="UniProtKB-KW"/>
</dbReference>
<dbReference type="GO" id="GO:0009314">
    <property type="term" value="P:response to radiation"/>
    <property type="evidence" value="ECO:0007669"/>
    <property type="project" value="TreeGrafter"/>
</dbReference>
<dbReference type="GO" id="GO:0003887">
    <property type="term" value="F:DNA-directed DNA polymerase activity"/>
    <property type="evidence" value="ECO:0007669"/>
    <property type="project" value="TreeGrafter"/>
</dbReference>
<dbReference type="OrthoDB" id="5723at2759"/>
<accession>A0A168P6B0</accession>
<evidence type="ECO:0000313" key="14">
    <source>
        <dbReference type="Proteomes" id="UP000077051"/>
    </source>
</evidence>
<evidence type="ECO:0000259" key="11">
    <source>
        <dbReference type="PROSITE" id="PS50173"/>
    </source>
</evidence>
<feature type="region of interest" description="Disordered" evidence="10">
    <location>
        <begin position="591"/>
        <end position="644"/>
    </location>
</feature>
<dbReference type="GO" id="GO:0005657">
    <property type="term" value="C:replication fork"/>
    <property type="evidence" value="ECO:0007669"/>
    <property type="project" value="TreeGrafter"/>
</dbReference>
<keyword evidence="8" id="KW-0539">Nucleus</keyword>
<evidence type="ECO:0000256" key="8">
    <source>
        <dbReference type="ARBA" id="ARBA00023242"/>
    </source>
</evidence>
<dbReference type="Gene3D" id="3.30.70.270">
    <property type="match status" value="1"/>
</dbReference>
<dbReference type="GO" id="GO:0008270">
    <property type="term" value="F:zinc ion binding"/>
    <property type="evidence" value="ECO:0007669"/>
    <property type="project" value="UniProtKB-KW"/>
</dbReference>
<dbReference type="GO" id="GO:0070987">
    <property type="term" value="P:error-free translesion synthesis"/>
    <property type="evidence" value="ECO:0007669"/>
    <property type="project" value="UniProtKB-ARBA"/>
</dbReference>
<dbReference type="EMBL" id="AMYB01000002">
    <property type="protein sequence ID" value="OAD07234.1"/>
    <property type="molecule type" value="Genomic_DNA"/>
</dbReference>
<dbReference type="InterPro" id="IPR043502">
    <property type="entry name" value="DNA/RNA_pol_sf"/>
</dbReference>
<evidence type="ECO:0000259" key="12">
    <source>
        <dbReference type="PROSITE" id="PS51907"/>
    </source>
</evidence>
<feature type="compositionally biased region" description="Low complexity" evidence="10">
    <location>
        <begin position="593"/>
        <end position="614"/>
    </location>
</feature>
<dbReference type="STRING" id="747725.A0A168P6B0"/>
<name>A0A168P6B0_MUCCL</name>
<dbReference type="InterPro" id="IPR041298">
    <property type="entry name" value="UBZ3"/>
</dbReference>
<evidence type="ECO:0000256" key="3">
    <source>
        <dbReference type="ARBA" id="ARBA00022723"/>
    </source>
</evidence>
<dbReference type="Gene3D" id="3.40.1170.60">
    <property type="match status" value="1"/>
</dbReference>
<dbReference type="Pfam" id="PF00817">
    <property type="entry name" value="IMS"/>
    <property type="match status" value="1"/>
</dbReference>
<protein>
    <recommendedName>
        <fullName evidence="9">DNA polymerase eta</fullName>
    </recommendedName>
</protein>
<dbReference type="Gene3D" id="3.30.1490.100">
    <property type="entry name" value="DNA polymerase, Y-family, little finger domain"/>
    <property type="match status" value="1"/>
</dbReference>
<evidence type="ECO:0000256" key="1">
    <source>
        <dbReference type="ARBA" id="ARBA00004123"/>
    </source>
</evidence>
<dbReference type="GO" id="GO:0005634">
    <property type="term" value="C:nucleus"/>
    <property type="evidence" value="ECO:0007669"/>
    <property type="project" value="UniProtKB-SubCell"/>
</dbReference>
<evidence type="ECO:0000256" key="6">
    <source>
        <dbReference type="ARBA" id="ARBA00022833"/>
    </source>
</evidence>